<dbReference type="EMBL" id="FNNH01000134">
    <property type="protein sequence ID" value="SDX27624.1"/>
    <property type="molecule type" value="Genomic_DNA"/>
</dbReference>
<reference evidence="5 8" key="2">
    <citation type="submission" date="2019-07" db="EMBL/GenBank/DDBJ databases">
        <title>Active sludge and wastewater microbial communities from Klosterneuburg, Austria.</title>
        <authorList>
            <person name="Wagner M."/>
        </authorList>
    </citation>
    <scope>NUCLEOTIDE SEQUENCE [LARGE SCALE GENOMIC DNA]</scope>
    <source>
        <strain evidence="5 8">Nm2</strain>
    </source>
</reference>
<gene>
    <name evidence="6" type="ORF">BCL69_105625</name>
    <name evidence="5" type="ORF">BCL69_10641</name>
    <name evidence="2" type="ORF">SAMN05421882_10581</name>
    <name evidence="3" type="ORF">SAMN05421882_11011</name>
    <name evidence="4" type="ORF">SAMN05421882_11342</name>
</gene>
<evidence type="ECO:0000313" key="5">
    <source>
        <dbReference type="EMBL" id="TYP80017.1"/>
    </source>
</evidence>
<evidence type="ECO:0000256" key="1">
    <source>
        <dbReference type="SAM" id="Phobius"/>
    </source>
</evidence>
<dbReference type="EMBL" id="VNHT01000056">
    <property type="protein sequence ID" value="TYP80633.1"/>
    <property type="molecule type" value="Genomic_DNA"/>
</dbReference>
<keyword evidence="1" id="KW-0472">Membrane</keyword>
<accession>A0A1H2ZZB7</accession>
<protein>
    <submittedName>
        <fullName evidence="3">Uncharacterized protein</fullName>
    </submittedName>
</protein>
<evidence type="ECO:0000313" key="4">
    <source>
        <dbReference type="EMBL" id="SDX27624.1"/>
    </source>
</evidence>
<evidence type="ECO:0000313" key="8">
    <source>
        <dbReference type="Proteomes" id="UP000324176"/>
    </source>
</evidence>
<dbReference type="AlphaFoldDB" id="A0A1H2ZZB7"/>
<evidence type="ECO:0000313" key="3">
    <source>
        <dbReference type="EMBL" id="SDX22318.1"/>
    </source>
</evidence>
<feature type="non-terminal residue" evidence="3">
    <location>
        <position position="28"/>
    </location>
</feature>
<name>A0A1H2ZZB7_9PROT</name>
<organism evidence="3 7">
    <name type="scientific">Nitrosomonas communis</name>
    <dbReference type="NCBI Taxonomy" id="44574"/>
    <lineage>
        <taxon>Bacteria</taxon>
        <taxon>Pseudomonadati</taxon>
        <taxon>Pseudomonadota</taxon>
        <taxon>Betaproteobacteria</taxon>
        <taxon>Nitrosomonadales</taxon>
        <taxon>Nitrosomonadaceae</taxon>
        <taxon>Nitrosomonas</taxon>
    </lineage>
</organism>
<sequence length="28" mass="2917">MDARKWLKGLAIACGVMMAGAVHANLST</sequence>
<evidence type="ECO:0000313" key="7">
    <source>
        <dbReference type="Proteomes" id="UP000183454"/>
    </source>
</evidence>
<dbReference type="EMBL" id="FNNH01000058">
    <property type="protein sequence ID" value="SDX08406.1"/>
    <property type="molecule type" value="Genomic_DNA"/>
</dbReference>
<feature type="transmembrane region" description="Helical" evidence="1">
    <location>
        <begin position="6"/>
        <end position="26"/>
    </location>
</feature>
<dbReference type="Proteomes" id="UP000324176">
    <property type="component" value="Unassembled WGS sequence"/>
</dbReference>
<reference evidence="3 7" key="1">
    <citation type="submission" date="2016-10" db="EMBL/GenBank/DDBJ databases">
        <authorList>
            <person name="de Groot N.N."/>
        </authorList>
    </citation>
    <scope>NUCLEOTIDE SEQUENCE [LARGE SCALE GENOMIC DNA]</scope>
    <source>
        <strain evidence="3 7">Nm110</strain>
    </source>
</reference>
<evidence type="ECO:0000313" key="2">
    <source>
        <dbReference type="EMBL" id="SDX08406.1"/>
    </source>
</evidence>
<dbReference type="EMBL" id="FNNH01000101">
    <property type="protein sequence ID" value="SDX22318.1"/>
    <property type="molecule type" value="Genomic_DNA"/>
</dbReference>
<dbReference type="EMBL" id="VNHT01000064">
    <property type="protein sequence ID" value="TYP80017.1"/>
    <property type="molecule type" value="Genomic_DNA"/>
</dbReference>
<keyword evidence="1" id="KW-0812">Transmembrane</keyword>
<proteinExistence type="predicted"/>
<keyword evidence="1" id="KW-1133">Transmembrane helix</keyword>
<dbReference type="Proteomes" id="UP000183454">
    <property type="component" value="Unassembled WGS sequence"/>
</dbReference>
<evidence type="ECO:0000313" key="6">
    <source>
        <dbReference type="EMBL" id="TYP80633.1"/>
    </source>
</evidence>